<evidence type="ECO:0000313" key="2">
    <source>
        <dbReference type="Proteomes" id="UP000255411"/>
    </source>
</evidence>
<name>A0A345VJR8_9STRE</name>
<reference evidence="1 2" key="1">
    <citation type="submission" date="2017-07" db="EMBL/GenBank/DDBJ databases">
        <title>Streptococcus pluranimalium as cause of bovine abortion.</title>
        <authorList>
            <person name="Rodriguez Campos S."/>
            <person name="Gobeli Brawand S."/>
            <person name="Brodard I."/>
            <person name="Rychener L."/>
            <person name="Perreten V."/>
        </authorList>
    </citation>
    <scope>NUCLEOTIDE SEQUENCE [LARGE SCALE GENOMIC DNA]</scope>
    <source>
        <strain evidence="1 2">14A0014</strain>
    </source>
</reference>
<dbReference type="AlphaFoldDB" id="A0A345VJR8"/>
<sequence>MKEDSQAVKNYIDRHHVAHRDFLLRLRSMIKTYLPNRKA</sequence>
<protein>
    <submittedName>
        <fullName evidence="1">Uncharacterized protein</fullName>
    </submittedName>
</protein>
<organism evidence="1 2">
    <name type="scientific">Streptococcus pluranimalium</name>
    <dbReference type="NCBI Taxonomy" id="82348"/>
    <lineage>
        <taxon>Bacteria</taxon>
        <taxon>Bacillati</taxon>
        <taxon>Bacillota</taxon>
        <taxon>Bacilli</taxon>
        <taxon>Lactobacillales</taxon>
        <taxon>Streptococcaceae</taxon>
        <taxon>Streptococcus</taxon>
    </lineage>
</organism>
<evidence type="ECO:0000313" key="1">
    <source>
        <dbReference type="EMBL" id="AXJ12970.1"/>
    </source>
</evidence>
<accession>A0A345VJR8</accession>
<gene>
    <name evidence="1" type="ORF">Sp14A_10500</name>
</gene>
<proteinExistence type="predicted"/>
<dbReference type="Proteomes" id="UP000255411">
    <property type="component" value="Chromosome"/>
</dbReference>
<dbReference type="EMBL" id="CP022601">
    <property type="protein sequence ID" value="AXJ12970.1"/>
    <property type="molecule type" value="Genomic_DNA"/>
</dbReference>